<evidence type="ECO:0000313" key="3">
    <source>
        <dbReference type="WBParaSite" id="NBR_0001975901-mRNA-1"/>
    </source>
</evidence>
<reference evidence="3" key="1">
    <citation type="submission" date="2017-02" db="UniProtKB">
        <authorList>
            <consortium name="WormBaseParasite"/>
        </authorList>
    </citation>
    <scope>IDENTIFICATION</scope>
</reference>
<protein>
    <submittedName>
        <fullName evidence="3">Sjogrens syndrome scleroderma autoantigen 1</fullName>
    </submittedName>
</protein>
<dbReference type="InterPro" id="IPR051888">
    <property type="entry name" value="UPF0148_domain"/>
</dbReference>
<proteinExistence type="predicted"/>
<dbReference type="STRING" id="27835.A0A0N4YR87"/>
<reference evidence="1 2" key="2">
    <citation type="submission" date="2018-11" db="EMBL/GenBank/DDBJ databases">
        <authorList>
            <consortium name="Pathogen Informatics"/>
        </authorList>
    </citation>
    <scope>NUCLEOTIDE SEQUENCE [LARGE SCALE GENOMIC DNA]</scope>
</reference>
<keyword evidence="2" id="KW-1185">Reference proteome</keyword>
<gene>
    <name evidence="1" type="ORF">NBR_LOCUS19760</name>
</gene>
<dbReference type="WBParaSite" id="NBR_0001975901-mRNA-1">
    <property type="protein sequence ID" value="NBR_0001975901-mRNA-1"/>
    <property type="gene ID" value="NBR_0001975901"/>
</dbReference>
<evidence type="ECO:0000313" key="1">
    <source>
        <dbReference type="EMBL" id="VDL83496.1"/>
    </source>
</evidence>
<dbReference type="InterPro" id="IPR009563">
    <property type="entry name" value="SSSCA1"/>
</dbReference>
<dbReference type="Proteomes" id="UP000271162">
    <property type="component" value="Unassembled WGS sequence"/>
</dbReference>
<dbReference type="AlphaFoldDB" id="A0A0N4YR87"/>
<dbReference type="Pfam" id="PF06677">
    <property type="entry name" value="Auto_anti-p27"/>
    <property type="match status" value="1"/>
</dbReference>
<dbReference type="PANTHER" id="PTHR16537:SF1">
    <property type="entry name" value="PROTEIN ZNRD2"/>
    <property type="match status" value="1"/>
</dbReference>
<name>A0A0N4YR87_NIPBR</name>
<dbReference type="PANTHER" id="PTHR16537">
    <property type="entry name" value="SJOEGREN SYNDROME/SCLERODERMA AUTOANTIGEN 1"/>
    <property type="match status" value="1"/>
</dbReference>
<accession>A0A0N4YR87</accession>
<dbReference type="EMBL" id="UYSL01024463">
    <property type="protein sequence ID" value="VDL83496.1"/>
    <property type="molecule type" value="Genomic_DNA"/>
</dbReference>
<evidence type="ECO:0000313" key="2">
    <source>
        <dbReference type="Proteomes" id="UP000271162"/>
    </source>
</evidence>
<sequence>MGHRGFVKSRVLAKSEESTENSYCRFPNPAARNYFDEMAPVNGVRELSEQQLREAQALRDNFRDEVSKRMGELLLRGVTMLDAYCQVCNGILMEDRNGVRTCVTCDLYAERTREGSRLVAEVPLDTTSDGVTPGNSLLSSEEQPSPLNVSVSIFTGCDAALMAIDRKLKWASEKINHSENPSEIRELFALVNEGLNIIKSAKVDGV</sequence>
<organism evidence="3">
    <name type="scientific">Nippostrongylus brasiliensis</name>
    <name type="common">Rat hookworm</name>
    <dbReference type="NCBI Taxonomy" id="27835"/>
    <lineage>
        <taxon>Eukaryota</taxon>
        <taxon>Metazoa</taxon>
        <taxon>Ecdysozoa</taxon>
        <taxon>Nematoda</taxon>
        <taxon>Chromadorea</taxon>
        <taxon>Rhabditida</taxon>
        <taxon>Rhabditina</taxon>
        <taxon>Rhabditomorpha</taxon>
        <taxon>Strongyloidea</taxon>
        <taxon>Heligmosomidae</taxon>
        <taxon>Nippostrongylus</taxon>
    </lineage>
</organism>